<dbReference type="Proteomes" id="UP000185725">
    <property type="component" value="Unassembled WGS sequence"/>
</dbReference>
<evidence type="ECO:0000313" key="6">
    <source>
        <dbReference type="Proteomes" id="UP000185725"/>
    </source>
</evidence>
<dbReference type="OrthoDB" id="1523851at2"/>
<dbReference type="KEGG" id="cil:EG358_01320"/>
<dbReference type="Gene3D" id="1.25.40.10">
    <property type="entry name" value="Tetratricopeptide repeat domain"/>
    <property type="match status" value="1"/>
</dbReference>
<protein>
    <submittedName>
        <fullName evidence="5">Lipoprotein NlpI</fullName>
    </submittedName>
    <submittedName>
        <fullName evidence="4">Tetratricopeptide repeat-containing protein</fullName>
    </submittedName>
</protein>
<evidence type="ECO:0000313" key="4">
    <source>
        <dbReference type="EMBL" id="SIQ84630.1"/>
    </source>
</evidence>
<evidence type="ECO:0000256" key="1">
    <source>
        <dbReference type="ARBA" id="ARBA00022737"/>
    </source>
</evidence>
<gene>
    <name evidence="5" type="ORF">NCTC13560_00864</name>
    <name evidence="4" type="ORF">SAMN05421682_10973</name>
</gene>
<sequence length="524" mass="61654">MITENKQELLEKVKILNLEGNYNEVINILTDSVLEAFSSYELYAEVTESMSKSNKKNYQIYAIKSLEISKNVKANFHLGCYFIEKENFEKAKKTFEEGLEIDPKNPLSYHGLGNYFVRKIDLESAKDCYKKALNLDPNFSNSYIGLAVVYQLDNDFQKSEELYLKALKINSKSSANYFNLAYLNFQQKKYKHSKRNYQRFIELESDKRKDRYYNIAIEKLEELNKILASEDYKIIKEIVAKIKKTLEYTDECVTHFTSISVTKLLIFEDSRFRLSEGAYLNDTSEGIELFSFLNYQSPFGRKENPVDEIFVQKPFIGSFVSENKHNDLTMWRMYGKEGKDEARGCALTMKVDKLREKIQKELGTTNLEENEPEIKFYKVAYWKDNKFIIPDEKILGTKIKNLNKYCLELKNAIEEFSKKDEEIKIQIDIEELLFEIAFLFKGIEYQYEHEIRLVQKGMGFDKIVDKNFIIPRVYIELTEVSESIKKITLGPKVERADEWASAFHYELKNKEIEAEIHISRQPFK</sequence>
<organism evidence="5 7">
    <name type="scientific">Chryseobacterium indoltheticum</name>
    <dbReference type="NCBI Taxonomy" id="254"/>
    <lineage>
        <taxon>Bacteria</taxon>
        <taxon>Pseudomonadati</taxon>
        <taxon>Bacteroidota</taxon>
        <taxon>Flavobacteriia</taxon>
        <taxon>Flavobacteriales</taxon>
        <taxon>Weeksellaceae</taxon>
        <taxon>Chryseobacterium group</taxon>
        <taxon>Chryseobacterium</taxon>
    </lineage>
</organism>
<reference evidence="4 6" key="1">
    <citation type="submission" date="2017-01" db="EMBL/GenBank/DDBJ databases">
        <authorList>
            <person name="Varghese N."/>
            <person name="Submissions S."/>
        </authorList>
    </citation>
    <scope>NUCLEOTIDE SEQUENCE [LARGE SCALE GENOMIC DNA]</scope>
    <source>
        <strain evidence="4 6">ATCC 27950</strain>
    </source>
</reference>
<keyword evidence="1" id="KW-0677">Repeat</keyword>
<proteinExistence type="predicted"/>
<keyword evidence="5" id="KW-0449">Lipoprotein</keyword>
<dbReference type="SUPFAM" id="SSF48452">
    <property type="entry name" value="TPR-like"/>
    <property type="match status" value="1"/>
</dbReference>
<evidence type="ECO:0000256" key="3">
    <source>
        <dbReference type="PROSITE-ProRule" id="PRU00339"/>
    </source>
</evidence>
<dbReference type="RefSeq" id="WP_076561407.1">
    <property type="nucleotide sequence ID" value="NZ_CP033929.1"/>
</dbReference>
<evidence type="ECO:0000313" key="7">
    <source>
        <dbReference type="Proteomes" id="UP000255231"/>
    </source>
</evidence>
<feature type="repeat" description="TPR" evidence="3">
    <location>
        <begin position="72"/>
        <end position="105"/>
    </location>
</feature>
<dbReference type="AlphaFoldDB" id="A0A381F628"/>
<evidence type="ECO:0000313" key="5">
    <source>
        <dbReference type="EMBL" id="SUX42049.1"/>
    </source>
</evidence>
<dbReference type="Proteomes" id="UP000255231">
    <property type="component" value="Unassembled WGS sequence"/>
</dbReference>
<dbReference type="InterPro" id="IPR019734">
    <property type="entry name" value="TPR_rpt"/>
</dbReference>
<feature type="repeat" description="TPR" evidence="3">
    <location>
        <begin position="106"/>
        <end position="139"/>
    </location>
</feature>
<name>A0A381F628_9FLAO</name>
<dbReference type="InterPro" id="IPR021352">
    <property type="entry name" value="DUF2971"/>
</dbReference>
<dbReference type="PANTHER" id="PTHR44227:SF3">
    <property type="entry name" value="PROTEIN O-MANNOSYL-TRANSFERASE TMTC4"/>
    <property type="match status" value="1"/>
</dbReference>
<dbReference type="EMBL" id="FTMF01000009">
    <property type="protein sequence ID" value="SIQ84630.1"/>
    <property type="molecule type" value="Genomic_DNA"/>
</dbReference>
<dbReference type="PANTHER" id="PTHR44227">
    <property type="match status" value="1"/>
</dbReference>
<dbReference type="PROSITE" id="PS50005">
    <property type="entry name" value="TPR"/>
    <property type="match status" value="3"/>
</dbReference>
<keyword evidence="2 3" id="KW-0802">TPR repeat</keyword>
<dbReference type="Pfam" id="PF11185">
    <property type="entry name" value="DUF2971"/>
    <property type="match status" value="1"/>
</dbReference>
<evidence type="ECO:0000256" key="2">
    <source>
        <dbReference type="ARBA" id="ARBA00022803"/>
    </source>
</evidence>
<dbReference type="InterPro" id="IPR011990">
    <property type="entry name" value="TPR-like_helical_dom_sf"/>
</dbReference>
<dbReference type="EMBL" id="UFVS01000001">
    <property type="protein sequence ID" value="SUX42049.1"/>
    <property type="molecule type" value="Genomic_DNA"/>
</dbReference>
<reference evidence="5 7" key="2">
    <citation type="submission" date="2018-06" db="EMBL/GenBank/DDBJ databases">
        <authorList>
            <consortium name="Pathogen Informatics"/>
            <person name="Doyle S."/>
        </authorList>
    </citation>
    <scope>NUCLEOTIDE SEQUENCE [LARGE SCALE GENOMIC DNA]</scope>
    <source>
        <strain evidence="5 7">NCTC13560</strain>
    </source>
</reference>
<feature type="repeat" description="TPR" evidence="3">
    <location>
        <begin position="140"/>
        <end position="173"/>
    </location>
</feature>
<dbReference type="Pfam" id="PF13181">
    <property type="entry name" value="TPR_8"/>
    <property type="match status" value="2"/>
</dbReference>
<keyword evidence="6" id="KW-1185">Reference proteome</keyword>
<dbReference type="Pfam" id="PF13431">
    <property type="entry name" value="TPR_17"/>
    <property type="match status" value="1"/>
</dbReference>
<dbReference type="GeneID" id="303672323"/>
<accession>A0A381F628</accession>
<dbReference type="SMART" id="SM00028">
    <property type="entry name" value="TPR"/>
    <property type="match status" value="4"/>
</dbReference>
<dbReference type="InterPro" id="IPR052346">
    <property type="entry name" value="O-mannosyl-transferase_TMTC"/>
</dbReference>